<dbReference type="GO" id="GO:0032259">
    <property type="term" value="P:methylation"/>
    <property type="evidence" value="ECO:0007669"/>
    <property type="project" value="UniProtKB-KW"/>
</dbReference>
<reference evidence="3" key="3">
    <citation type="submission" date="2019-07" db="EMBL/GenBank/DDBJ databases">
        <authorList>
            <person name="Whitman W."/>
            <person name="Huntemann M."/>
            <person name="Clum A."/>
            <person name="Pillay M."/>
            <person name="Palaniappan K."/>
            <person name="Varghese N."/>
            <person name="Mikhailova N."/>
            <person name="Stamatis D."/>
            <person name="Reddy T."/>
            <person name="Daum C."/>
            <person name="Shapiro N."/>
            <person name="Ivanova N."/>
            <person name="Kyrpides N."/>
            <person name="Woyke T."/>
        </authorList>
    </citation>
    <scope>NUCLEOTIDE SEQUENCE</scope>
    <source>
        <strain evidence="3">CGMCC 1.5380</strain>
    </source>
</reference>
<dbReference type="OrthoDB" id="9812600at2"/>
<dbReference type="EMBL" id="VLKX01000002">
    <property type="protein sequence ID" value="TWI50798.1"/>
    <property type="molecule type" value="Genomic_DNA"/>
</dbReference>
<protein>
    <submittedName>
        <fullName evidence="3">FkbM family methyltransferase</fullName>
    </submittedName>
</protein>
<comment type="caution">
    <text evidence="3">The sequence shown here is derived from an EMBL/GenBank/DDBJ whole genome shotgun (WGS) entry which is preliminary data.</text>
</comment>
<reference evidence="2 4" key="2">
    <citation type="submission" date="2018-07" db="EMBL/GenBank/DDBJ databases">
        <title>Genomic Encyclopedia of Type Strains, Phase IV (KMG-IV): sequencing the most valuable type-strain genomes for metagenomic binning, comparative biology and taxonomic classification.</title>
        <authorList>
            <person name="Goeker M."/>
        </authorList>
    </citation>
    <scope>NUCLEOTIDE SEQUENCE [LARGE SCALE GENOMIC DNA]</scope>
    <source>
        <strain evidence="2 4">DSM 19728</strain>
    </source>
</reference>
<proteinExistence type="predicted"/>
<name>A0A562Q2E2_9FLAO</name>
<keyword evidence="3" id="KW-0808">Transferase</keyword>
<dbReference type="Pfam" id="PF05050">
    <property type="entry name" value="Methyltransf_21"/>
    <property type="match status" value="1"/>
</dbReference>
<organism evidence="3 5">
    <name type="scientific">Flavobacterium glaciei</name>
    <dbReference type="NCBI Taxonomy" id="386300"/>
    <lineage>
        <taxon>Bacteria</taxon>
        <taxon>Pseudomonadati</taxon>
        <taxon>Bacteroidota</taxon>
        <taxon>Flavobacteriia</taxon>
        <taxon>Flavobacteriales</taxon>
        <taxon>Flavobacteriaceae</taxon>
        <taxon>Flavobacterium</taxon>
    </lineage>
</organism>
<dbReference type="PANTHER" id="PTHR36973">
    <property type="entry name" value="SLL1456 PROTEIN-RELATED"/>
    <property type="match status" value="1"/>
</dbReference>
<dbReference type="EMBL" id="QQBA01000002">
    <property type="protein sequence ID" value="RDI57400.1"/>
    <property type="molecule type" value="Genomic_DNA"/>
</dbReference>
<sequence>MISKRKIREFARNFGIDIIKYNSDTRGIDSYHDIFQIINCEKPMVFDIGANTGQTIYNFKKIFKNCTINSFEPSPSTFEILKKNSSTIENVQIWNSGIGSSISTLMLNENSGSDMSSFLELGNEGWGEIKNKTEVAVTTIDQFCQEQNIEIIDVLKIDTQGYELEVFKGAVNSMLENKIGLLYFEVTFIDMYKGLPSFSTLYDFATNHGFELIAIYPIKYKNNKAGWTDVLFKHKNYK</sequence>
<evidence type="ECO:0000313" key="3">
    <source>
        <dbReference type="EMBL" id="TWI50798.1"/>
    </source>
</evidence>
<gene>
    <name evidence="2" type="ORF">DFR66_1029</name>
    <name evidence="3" type="ORF">IQ02_00707</name>
</gene>
<dbReference type="SUPFAM" id="SSF53335">
    <property type="entry name" value="S-adenosyl-L-methionine-dependent methyltransferases"/>
    <property type="match status" value="1"/>
</dbReference>
<dbReference type="PANTHER" id="PTHR36973:SF4">
    <property type="entry name" value="NODULATION PROTEIN"/>
    <property type="match status" value="1"/>
</dbReference>
<dbReference type="RefSeq" id="WP_114753193.1">
    <property type="nucleotide sequence ID" value="NZ_QQBA01000002.1"/>
</dbReference>
<dbReference type="NCBIfam" id="TIGR01444">
    <property type="entry name" value="fkbM_fam"/>
    <property type="match status" value="1"/>
</dbReference>
<dbReference type="InterPro" id="IPR006342">
    <property type="entry name" value="FkbM_mtfrase"/>
</dbReference>
<evidence type="ECO:0000313" key="2">
    <source>
        <dbReference type="EMBL" id="RDI57400.1"/>
    </source>
</evidence>
<dbReference type="InterPro" id="IPR029063">
    <property type="entry name" value="SAM-dependent_MTases_sf"/>
</dbReference>
<dbReference type="InterPro" id="IPR053188">
    <property type="entry name" value="FkbM_Methyltransferase"/>
</dbReference>
<keyword evidence="3" id="KW-0489">Methyltransferase</keyword>
<dbReference type="GO" id="GO:0008171">
    <property type="term" value="F:O-methyltransferase activity"/>
    <property type="evidence" value="ECO:0007669"/>
    <property type="project" value="TreeGrafter"/>
</dbReference>
<dbReference type="AlphaFoldDB" id="A0A562Q2E2"/>
<dbReference type="Gene3D" id="3.40.50.150">
    <property type="entry name" value="Vaccinia Virus protein VP39"/>
    <property type="match status" value="1"/>
</dbReference>
<keyword evidence="4" id="KW-1185">Reference proteome</keyword>
<evidence type="ECO:0000313" key="5">
    <source>
        <dbReference type="Proteomes" id="UP000321392"/>
    </source>
</evidence>
<feature type="domain" description="Methyltransferase FkbM" evidence="1">
    <location>
        <begin position="47"/>
        <end position="212"/>
    </location>
</feature>
<dbReference type="Proteomes" id="UP000321392">
    <property type="component" value="Unassembled WGS sequence"/>
</dbReference>
<dbReference type="Proteomes" id="UP000254518">
    <property type="component" value="Unassembled WGS sequence"/>
</dbReference>
<reference evidence="3 5" key="1">
    <citation type="journal article" date="2015" name="Stand. Genomic Sci.">
        <title>Genomic Encyclopedia of Bacterial and Archaeal Type Strains, Phase III: the genomes of soil and plant-associated and newly described type strains.</title>
        <authorList>
            <person name="Whitman W.B."/>
            <person name="Woyke T."/>
            <person name="Klenk H.P."/>
            <person name="Zhou Y."/>
            <person name="Lilburn T.G."/>
            <person name="Beck B.J."/>
            <person name="De Vos P."/>
            <person name="Vandamme P."/>
            <person name="Eisen J.A."/>
            <person name="Garrity G."/>
            <person name="Hugenholtz P."/>
            <person name="Kyrpides N.C."/>
        </authorList>
    </citation>
    <scope>NUCLEOTIDE SEQUENCE [LARGE SCALE GENOMIC DNA]</scope>
    <source>
        <strain evidence="3 5">CGMCC 1.5380</strain>
    </source>
</reference>
<evidence type="ECO:0000259" key="1">
    <source>
        <dbReference type="Pfam" id="PF05050"/>
    </source>
</evidence>
<evidence type="ECO:0000313" key="4">
    <source>
        <dbReference type="Proteomes" id="UP000254518"/>
    </source>
</evidence>
<accession>A0A562Q2E2</accession>